<evidence type="ECO:0000256" key="1">
    <source>
        <dbReference type="SAM" id="MobiDB-lite"/>
    </source>
</evidence>
<evidence type="ECO:0008006" key="4">
    <source>
        <dbReference type="Google" id="ProtNLM"/>
    </source>
</evidence>
<feature type="region of interest" description="Disordered" evidence="1">
    <location>
        <begin position="59"/>
        <end position="339"/>
    </location>
</feature>
<reference evidence="2 3" key="1">
    <citation type="submission" date="2018-03" db="EMBL/GenBank/DDBJ databases">
        <title>Genomes of Pezizomycetes fungi and the evolution of truffles.</title>
        <authorList>
            <person name="Murat C."/>
            <person name="Payen T."/>
            <person name="Noel B."/>
            <person name="Kuo A."/>
            <person name="Martin F.M."/>
        </authorList>
    </citation>
    <scope>NUCLEOTIDE SEQUENCE [LARGE SCALE GENOMIC DNA]</scope>
    <source>
        <strain evidence="2">091103-1</strain>
    </source>
</reference>
<dbReference type="OrthoDB" id="5213862at2759"/>
<feature type="compositionally biased region" description="Basic and acidic residues" evidence="1">
    <location>
        <begin position="76"/>
        <end position="85"/>
    </location>
</feature>
<sequence length="924" mass="100801">MYNYNPTPPVSPLRHLPSLPLISTPLDIRRSNTIIPTSRQSIEDGSDITPRPLVIKKIKKSPSMLFRKKDKGGQAGKEKDKELKRGFLGMNFPPSPRARSSSTGVLGQDKEKGKLDRDGDLNDAQNPAGGKGPASSPSAGRMSWPQRPAAGQIESAPNRDKETRSYQRENFPPMEHNHPEGCQFADNKHGKSTFLRRASSTSAKYDKIPRQRLEQRGLGAIGGVPEETFPPKSPPKGWRQMAMDLFQGNNGNSGQAAVKRANSREGKRSDSISSTKSVLTYATPPEAPPAESDATSDVEKRVGRGPPGNSGASGMRQSDSPGRSRHPSHDGRSTLPHGVFNDTSFLAALDGNIGGKNRTRPKRCGQWKPPMLIVDLVVTPEQDTLPIRSGQSGDQNSFWISVEIEGKVNSCAGYAGQQHGVGLDVGVLMDLSVYTLNASGSVARQQLLDDIMSLSLPQTSIPPSSRNVKEAVIAAIRKLKAMPSDATKYPRPGRSAHLLLLTSQLDDGAIDLLPEVFMGQVRIHILGIGPVFSPRNEMGSSGWCVPLSTFGLKSNKDGHSEKKSVPVEEIISTLRTAVDLGEMQNVVIHLRRAEGSRILEVIGDTEYPRLVPGEKRSLLIKIDPGSPINLTTTHDNSRNPIDEWSFVEQQINSIQADLGVYETPLLTVKVTYQHNNYPPSTTLSIVKTATVRRYNEHSHWHSSPAPQTQLFGSPENSPKRIVTHEEYVYRIRSQKAASMYSNPDRALSEIQAICSSMRKAGARVDIHDISKELAYRARMEKRFSHSSSAATSGGCGEHVQTGRSGRRNLSFASDATDEVLTYWREGELLSSPLVRPPGEVSLIRLGLEEWDAEGEGGAEEDMDEAQKIWRDMKLRKYGSGGVGGIGRVRFSADANGNGNGGSAGGKSLVTLRDVRETDFGPWKV</sequence>
<feature type="compositionally biased region" description="Polar residues" evidence="1">
    <location>
        <begin position="310"/>
        <end position="321"/>
    </location>
</feature>
<evidence type="ECO:0000313" key="2">
    <source>
        <dbReference type="EMBL" id="PWW77832.1"/>
    </source>
</evidence>
<feature type="compositionally biased region" description="Basic and acidic residues" evidence="1">
    <location>
        <begin position="108"/>
        <end position="120"/>
    </location>
</feature>
<accession>A0A317STX1</accession>
<feature type="compositionally biased region" description="Basic residues" evidence="1">
    <location>
        <begin position="59"/>
        <end position="70"/>
    </location>
</feature>
<feature type="compositionally biased region" description="Basic and acidic residues" evidence="1">
    <location>
        <begin position="204"/>
        <end position="215"/>
    </location>
</feature>
<name>A0A317STX1_9PEZI</name>
<protein>
    <recommendedName>
        <fullName evidence="4">VWFA domain-containing protein</fullName>
    </recommendedName>
</protein>
<gene>
    <name evidence="2" type="ORF">C7212DRAFT_362443</name>
</gene>
<keyword evidence="3" id="KW-1185">Reference proteome</keyword>
<dbReference type="Proteomes" id="UP000246991">
    <property type="component" value="Unassembled WGS sequence"/>
</dbReference>
<organism evidence="2 3">
    <name type="scientific">Tuber magnatum</name>
    <name type="common">white Piedmont truffle</name>
    <dbReference type="NCBI Taxonomy" id="42249"/>
    <lineage>
        <taxon>Eukaryota</taxon>
        <taxon>Fungi</taxon>
        <taxon>Dikarya</taxon>
        <taxon>Ascomycota</taxon>
        <taxon>Pezizomycotina</taxon>
        <taxon>Pezizomycetes</taxon>
        <taxon>Pezizales</taxon>
        <taxon>Tuberaceae</taxon>
        <taxon>Tuber</taxon>
    </lineage>
</organism>
<evidence type="ECO:0000313" key="3">
    <source>
        <dbReference type="Proteomes" id="UP000246991"/>
    </source>
</evidence>
<dbReference type="AlphaFoldDB" id="A0A317STX1"/>
<dbReference type="EMBL" id="PYWC01000019">
    <property type="protein sequence ID" value="PWW77832.1"/>
    <property type="molecule type" value="Genomic_DNA"/>
</dbReference>
<proteinExistence type="predicted"/>
<comment type="caution">
    <text evidence="2">The sequence shown here is derived from an EMBL/GenBank/DDBJ whole genome shotgun (WGS) entry which is preliminary data.</text>
</comment>
<feature type="compositionally biased region" description="Basic and acidic residues" evidence="1">
    <location>
        <begin position="157"/>
        <end position="167"/>
    </location>
</feature>
<feature type="region of interest" description="Disordered" evidence="1">
    <location>
        <begin position="785"/>
        <end position="810"/>
    </location>
</feature>
<dbReference type="STRING" id="42249.A0A317STX1"/>
<feature type="compositionally biased region" description="Polar residues" evidence="1">
    <location>
        <begin position="271"/>
        <end position="280"/>
    </location>
</feature>